<dbReference type="KEGG" id="caua:113066626"/>
<dbReference type="Proteomes" id="UP000515129">
    <property type="component" value="Chromosome 50"/>
</dbReference>
<dbReference type="AlphaFoldDB" id="A0A6P6MCV6"/>
<dbReference type="RefSeq" id="XP_026094344.1">
    <property type="nucleotide sequence ID" value="XM_026238559.1"/>
</dbReference>
<reference evidence="3 4" key="1">
    <citation type="submission" date="2025-04" db="UniProtKB">
        <authorList>
            <consortium name="RefSeq"/>
        </authorList>
    </citation>
    <scope>IDENTIFICATION</scope>
    <source>
        <strain evidence="3 4">Wakin</strain>
        <tissue evidence="3 4">Muscle</tissue>
    </source>
</reference>
<feature type="domain" description="Mon2 C-terminal" evidence="1">
    <location>
        <begin position="1"/>
        <end position="143"/>
    </location>
</feature>
<name>A0A6P6MCV6_CARAU</name>
<sequence length="143" mass="16020">MSLLNKGSIHSQSSSFTEAEMDICMREEFSKACFETLLQFSFSSKESMSQEGFISRMALSALLQRVQDVLQRYVEDQRLLPRQQVTEIILVLKALSTLMDSLKKTQPENSETVNGSVWAQVIALYPTLVECITCSSPEVSSAL</sequence>
<evidence type="ECO:0000259" key="1">
    <source>
        <dbReference type="Pfam" id="PF16206"/>
    </source>
</evidence>
<evidence type="ECO:0000313" key="4">
    <source>
        <dbReference type="RefSeq" id="XP_026094344.1"/>
    </source>
</evidence>
<keyword evidence="2" id="KW-1185">Reference proteome</keyword>
<dbReference type="GeneID" id="113066626"/>
<dbReference type="RefSeq" id="XP_026094343.1">
    <property type="nucleotide sequence ID" value="XM_026238558.1"/>
</dbReference>
<protein>
    <submittedName>
        <fullName evidence="3 4">Protein MON2 homolog</fullName>
    </submittedName>
</protein>
<dbReference type="InterPro" id="IPR032817">
    <property type="entry name" value="Mon2_C"/>
</dbReference>
<dbReference type="OrthoDB" id="294853at2759"/>
<evidence type="ECO:0000313" key="3">
    <source>
        <dbReference type="RefSeq" id="XP_026094343.1"/>
    </source>
</evidence>
<gene>
    <name evidence="3 4" type="primary">LOC113066626</name>
</gene>
<accession>A0A6P6MCV6</accession>
<evidence type="ECO:0000313" key="2">
    <source>
        <dbReference type="Proteomes" id="UP000515129"/>
    </source>
</evidence>
<dbReference type="Pfam" id="PF16206">
    <property type="entry name" value="Mon2_C"/>
    <property type="match status" value="1"/>
</dbReference>
<proteinExistence type="predicted"/>
<organism evidence="2 3">
    <name type="scientific">Carassius auratus</name>
    <name type="common">Goldfish</name>
    <dbReference type="NCBI Taxonomy" id="7957"/>
    <lineage>
        <taxon>Eukaryota</taxon>
        <taxon>Metazoa</taxon>
        <taxon>Chordata</taxon>
        <taxon>Craniata</taxon>
        <taxon>Vertebrata</taxon>
        <taxon>Euteleostomi</taxon>
        <taxon>Actinopterygii</taxon>
        <taxon>Neopterygii</taxon>
        <taxon>Teleostei</taxon>
        <taxon>Ostariophysi</taxon>
        <taxon>Cypriniformes</taxon>
        <taxon>Cyprinidae</taxon>
        <taxon>Cyprininae</taxon>
        <taxon>Carassius</taxon>
    </lineage>
</organism>